<dbReference type="SUPFAM" id="SSF52129">
    <property type="entry name" value="Caspase-like"/>
    <property type="match status" value="1"/>
</dbReference>
<sequence>MPNTRGFIAAILISLFGLNITICAGEKASVQILKNIEWQSANYPELPFKGQGYYTNNNQWPVLVVLIPFPSSLNYQQAVIAPRALEWQNIEDDYSFLNDTSVKENPHIFNHKIIFIRKVPYIELEIIPFRKSNTEPNLWQRLLKYSVSIQATDSTSAISLKSAEQKYTFTSMLSSGNWVKIGTTQRGIHKIPYTTLRNWGFNNPEKIQVYGYGGMMVPMKNSEERPDDLPPVPCWHQNDALFFFSNGPWQWKWNEERNMFEYSQHPYSPSAFYFLSEADNLLSPQIQEPIDSEANYQSTTYDYIVFHENEKENLLNSGSQWLGEKFSPSGTLERTFTFDIPNFVPDSEVILYSRVAGRSNSSHYFNISINDAIVQTLTLSTVSLSDYLGYYARTAEGKVSFSAASSISLSYQYVPSSTSSVGWLDFFILQARNLLTLQNGPLVFRDHNSVASDRITEYRLTDAPSNAVIWDVTNPLLIRQMTTITNDNTNTITFKDSSNILKEYVAFSPDMDIPVPEFIEAVTNQNLHASTSADLIIVTPEEFSEQAVRLANLHATYSGLSVLVAQRDQIYNEFSWGHPDPGAIRAFLKMLYDRAGDDMDKAPKLLLLFGDGSYDNRHIDNQPAAPLPTYQSESSFYQTASFVTDDFFGFLDDEEGDNLQSDRLDIGIGRFPVNSVDEAKIAVDKTEAYLLNQEMGRWKTRLTFVGDDGDNNIHMQDADKLAQKIAQTHPEFDLNKIYLDNYQAYTSATGREFPNAKIDAQEAITEGTLIWNFSGHGSESALAHEKIITMADIETWTNKNRLPLFVTATCEFSRFDNHEYTSAGEKVFLSPNGGAIALLSTTRIVYASLNYTLNNAFYNHAFEYDETGEPLRLGEMMRRTKLESGSNTNKLNFTLLGDPALQLIFPPYHITTVEINNTPVADQTDTIKALSHNTLVAQITDSKGNVITDFNGTAFITVYDKEITRQTLGNDGNTPFEFSEYANILFSGRATVKNGLFQISFVVPQDIRYNFDQGRISYYALADDNREAFGAFSDIVVGGISENIDTDTTGPEIQMYLNHSQFKDGDQTTDRPMLYARLFDESGINTSGIGIGHDVTLVIDEDINNPVILNDYFTADIDDYKSGMIDYQVPELDEGVHTLTLKVWDNYNNSSSSTLQFKVSKNHGINGHNIKLYPNPVKPGDDVYVTLTTDIPNDLLSVTIQFFNAAGQITGTAKDELITDGNTVGPYKLPIEQSGWNYNGVCFVRIILESQTESKEQFTVKLLPYF</sequence>
<protein>
    <submittedName>
        <fullName evidence="3">Peptidase family C25</fullName>
    </submittedName>
</protein>
<dbReference type="AlphaFoldDB" id="A0A1I2C7W7"/>
<dbReference type="Gene3D" id="3.40.50.1460">
    <property type="match status" value="1"/>
</dbReference>
<dbReference type="InterPro" id="IPR029031">
    <property type="entry name" value="Gingipain_N_sf"/>
</dbReference>
<dbReference type="InParanoid" id="A0A1I2C7W7"/>
<dbReference type="EMBL" id="FONA01000015">
    <property type="protein sequence ID" value="SFE64426.1"/>
    <property type="molecule type" value="Genomic_DNA"/>
</dbReference>
<gene>
    <name evidence="3" type="ORF">SAMN05444380_11544</name>
</gene>
<feature type="domain" description="Gingipain" evidence="2">
    <location>
        <begin position="536"/>
        <end position="903"/>
    </location>
</feature>
<keyword evidence="1" id="KW-0732">Signal</keyword>
<dbReference type="NCBIfam" id="NF033707">
    <property type="entry name" value="T9SS_sortase"/>
    <property type="match status" value="1"/>
</dbReference>
<dbReference type="GO" id="GO:0006508">
    <property type="term" value="P:proteolysis"/>
    <property type="evidence" value="ECO:0007669"/>
    <property type="project" value="InterPro"/>
</dbReference>
<dbReference type="InterPro" id="IPR029030">
    <property type="entry name" value="Caspase-like_dom_sf"/>
</dbReference>
<evidence type="ECO:0000259" key="2">
    <source>
        <dbReference type="Pfam" id="PF01364"/>
    </source>
</evidence>
<dbReference type="Proteomes" id="UP000181976">
    <property type="component" value="Unassembled WGS sequence"/>
</dbReference>
<dbReference type="InterPro" id="IPR001769">
    <property type="entry name" value="Gingipain"/>
</dbReference>
<proteinExistence type="predicted"/>
<name>A0A1I2C7W7_9BACT</name>
<dbReference type="Pfam" id="PF01364">
    <property type="entry name" value="Peptidase_C25"/>
    <property type="match status" value="1"/>
</dbReference>
<evidence type="ECO:0000313" key="3">
    <source>
        <dbReference type="EMBL" id="SFE64426.1"/>
    </source>
</evidence>
<evidence type="ECO:0000256" key="1">
    <source>
        <dbReference type="ARBA" id="ARBA00022729"/>
    </source>
</evidence>
<dbReference type="Gene3D" id="3.40.50.10390">
    <property type="entry name" value="Gingipain r, domain 1"/>
    <property type="match status" value="1"/>
</dbReference>
<dbReference type="GO" id="GO:0008234">
    <property type="term" value="F:cysteine-type peptidase activity"/>
    <property type="evidence" value="ECO:0007669"/>
    <property type="project" value="InterPro"/>
</dbReference>
<organism evidence="3 4">
    <name type="scientific">Thermophagus xiamenensis</name>
    <dbReference type="NCBI Taxonomy" id="385682"/>
    <lineage>
        <taxon>Bacteria</taxon>
        <taxon>Pseudomonadati</taxon>
        <taxon>Bacteroidota</taxon>
        <taxon>Bacteroidia</taxon>
        <taxon>Marinilabiliales</taxon>
        <taxon>Marinilabiliaceae</taxon>
        <taxon>Thermophagus</taxon>
    </lineage>
</organism>
<dbReference type="OrthoDB" id="9809780at2"/>
<dbReference type="eggNOG" id="COG1572">
    <property type="taxonomic scope" value="Bacteria"/>
</dbReference>
<keyword evidence="4" id="KW-1185">Reference proteome</keyword>
<accession>A0A1I2C7W7</accession>
<dbReference type="STRING" id="385682.SAMN05444380_11544"/>
<dbReference type="CDD" id="cd02258">
    <property type="entry name" value="Peptidase_C25_N"/>
    <property type="match status" value="1"/>
</dbReference>
<dbReference type="RefSeq" id="WP_010527014.1">
    <property type="nucleotide sequence ID" value="NZ_AFSL01000025.1"/>
</dbReference>
<evidence type="ECO:0000313" key="4">
    <source>
        <dbReference type="Proteomes" id="UP000181976"/>
    </source>
</evidence>
<reference evidence="3 4" key="1">
    <citation type="submission" date="2016-10" db="EMBL/GenBank/DDBJ databases">
        <authorList>
            <person name="de Groot N.N."/>
        </authorList>
    </citation>
    <scope>NUCLEOTIDE SEQUENCE [LARGE SCALE GENOMIC DNA]</scope>
    <source>
        <strain evidence="3 4">DSM 19012</strain>
    </source>
</reference>